<name>A0A8H3I863_9LECA</name>
<comment type="caution">
    <text evidence="3">The sequence shown here is derived from an EMBL/GenBank/DDBJ whole genome shotgun (WGS) entry which is preliminary data.</text>
</comment>
<dbReference type="SUPFAM" id="SSF55031">
    <property type="entry name" value="Bacterial exopeptidase dimerisation domain"/>
    <property type="match status" value="1"/>
</dbReference>
<dbReference type="Pfam" id="PF01546">
    <property type="entry name" value="Peptidase_M20"/>
    <property type="match status" value="1"/>
</dbReference>
<dbReference type="EMBL" id="CAJPDR010000019">
    <property type="protein sequence ID" value="CAF9906890.1"/>
    <property type="molecule type" value="Genomic_DNA"/>
</dbReference>
<dbReference type="Proteomes" id="UP000664203">
    <property type="component" value="Unassembled WGS sequence"/>
</dbReference>
<dbReference type="AlphaFoldDB" id="A0A8H3I863"/>
<dbReference type="Gene3D" id="3.40.630.10">
    <property type="entry name" value="Zn peptidases"/>
    <property type="match status" value="2"/>
</dbReference>
<comment type="similarity">
    <text evidence="1">Belongs to the peptidase M20A family.</text>
</comment>
<dbReference type="Gene3D" id="3.30.70.360">
    <property type="match status" value="1"/>
</dbReference>
<dbReference type="OrthoDB" id="4676at2759"/>
<reference evidence="3" key="1">
    <citation type="submission" date="2021-03" db="EMBL/GenBank/DDBJ databases">
        <authorList>
            <person name="Tagirdzhanova G."/>
        </authorList>
    </citation>
    <scope>NUCLEOTIDE SEQUENCE</scope>
</reference>
<gene>
    <name evidence="3" type="ORF">ALECFALPRED_002746</name>
</gene>
<dbReference type="GO" id="GO:0016813">
    <property type="term" value="F:hydrolase activity, acting on carbon-nitrogen (but not peptide) bonds, in linear amidines"/>
    <property type="evidence" value="ECO:0007669"/>
    <property type="project" value="InterPro"/>
</dbReference>
<dbReference type="InterPro" id="IPR010158">
    <property type="entry name" value="Amidase_Cbmase"/>
</dbReference>
<evidence type="ECO:0000313" key="4">
    <source>
        <dbReference type="Proteomes" id="UP000664203"/>
    </source>
</evidence>
<dbReference type="PANTHER" id="PTHR32494">
    <property type="entry name" value="ALLANTOATE DEIMINASE-RELATED"/>
    <property type="match status" value="1"/>
</dbReference>
<organism evidence="3 4">
    <name type="scientific">Alectoria fallacina</name>
    <dbReference type="NCBI Taxonomy" id="1903189"/>
    <lineage>
        <taxon>Eukaryota</taxon>
        <taxon>Fungi</taxon>
        <taxon>Dikarya</taxon>
        <taxon>Ascomycota</taxon>
        <taxon>Pezizomycotina</taxon>
        <taxon>Lecanoromycetes</taxon>
        <taxon>OSLEUM clade</taxon>
        <taxon>Lecanoromycetidae</taxon>
        <taxon>Lecanorales</taxon>
        <taxon>Lecanorineae</taxon>
        <taxon>Parmeliaceae</taxon>
        <taxon>Alectoria</taxon>
    </lineage>
</organism>
<dbReference type="SUPFAM" id="SSF53187">
    <property type="entry name" value="Zn-dependent exopeptidases"/>
    <property type="match status" value="1"/>
</dbReference>
<evidence type="ECO:0000313" key="3">
    <source>
        <dbReference type="EMBL" id="CAF9906890.1"/>
    </source>
</evidence>
<sequence>MVSSGVWAGKIPLEKAHSLQEVGGGKQTMKQELERIGYLGAMESSFSAMPIAAHFELHIGEENCRYLFNISIAIRLDNATQSVVHWFWLLNFDVPRFGGLIGGIIEQGPRLESQEQKIGVVRGVSREPVSKIANQPIDSLHVKVQAYRWHTVTVIGRECHTGTTDFANRSDAMLTAAKMILHSHRLATKYSCLASTGMLTLSPGSTNTVPGTARFSLDIRAGEDDRLMKLEHELKVDFEKIAKNEAVDDLNEGGTIGRACTVEWTLDAPSEAIKFDEDCIRCVYESAKELFGDEHEKLTQAMISGAGHDSVFCSKVVPTSMIFVPCRNGVSHNPAEYCSIEDCRNGAQVLMGAVLRYDMLRAQQSKS</sequence>
<keyword evidence="2" id="KW-0378">Hydrolase</keyword>
<evidence type="ECO:0000256" key="1">
    <source>
        <dbReference type="ARBA" id="ARBA00006247"/>
    </source>
</evidence>
<keyword evidence="4" id="KW-1185">Reference proteome</keyword>
<evidence type="ECO:0008006" key="5">
    <source>
        <dbReference type="Google" id="ProtNLM"/>
    </source>
</evidence>
<protein>
    <recommendedName>
        <fullName evidence="5">Peptidase M20 dimerisation domain-containing protein</fullName>
    </recommendedName>
</protein>
<proteinExistence type="inferred from homology"/>
<dbReference type="PANTHER" id="PTHR32494:SF5">
    <property type="entry name" value="ALLANTOATE AMIDOHYDROLASE"/>
    <property type="match status" value="1"/>
</dbReference>
<dbReference type="InterPro" id="IPR002933">
    <property type="entry name" value="Peptidase_M20"/>
</dbReference>
<evidence type="ECO:0000256" key="2">
    <source>
        <dbReference type="ARBA" id="ARBA00022801"/>
    </source>
</evidence>
<dbReference type="InterPro" id="IPR036264">
    <property type="entry name" value="Bact_exopeptidase_dim_dom"/>
</dbReference>
<accession>A0A8H3I863</accession>